<dbReference type="EMBL" id="BRZI01000005">
    <property type="protein sequence ID" value="GLD29471.1"/>
    <property type="molecule type" value="Genomic_DNA"/>
</dbReference>
<keyword evidence="3" id="KW-1185">Reference proteome</keyword>
<sequence length="70" mass="7901">MRDLDVLIQVLSGNGRPSTEEGIIDMHPGALLWLPRRSRRQCNAGPKGLRRLTVHRRQALVLRPPARRAA</sequence>
<name>A0A9P3Q4D3_9MYCO</name>
<accession>A0A9P3Q4D3</accession>
<dbReference type="EMBL" id="BRXE01000083">
    <property type="protein sequence ID" value="GLB85404.1"/>
    <property type="molecule type" value="Genomic_DNA"/>
</dbReference>
<dbReference type="GeneID" id="83628843"/>
<proteinExistence type="predicted"/>
<protein>
    <submittedName>
        <fullName evidence="2">Uncharacterized protein</fullName>
    </submittedName>
</protein>
<dbReference type="AlphaFoldDB" id="A0A9P3Q4D3"/>
<evidence type="ECO:0000313" key="1">
    <source>
        <dbReference type="EMBL" id="GLB85404.1"/>
    </source>
</evidence>
<reference evidence="2" key="1">
    <citation type="submission" date="2022-08" db="EMBL/GenBank/DDBJ databases">
        <title>Mycobacterium kiyosense sp. nov., scotochromogenic slow-glowing species isolated from respiratory specimens.</title>
        <authorList>
            <person name="Fukano H."/>
            <person name="Kazumi Y."/>
            <person name="Sakagami N."/>
            <person name="Ato M."/>
            <person name="Mitarai S."/>
            <person name="Hoshino Y."/>
        </authorList>
    </citation>
    <scope>NUCLEOTIDE SEQUENCE</scope>
    <source>
        <strain evidence="2">1413</strain>
        <strain evidence="1">SRL2020-028</strain>
    </source>
</reference>
<gene>
    <name evidence="2" type="ORF">Mkiyose1413_13540</name>
    <name evidence="1" type="ORF">SRL2020028_46600</name>
</gene>
<dbReference type="Proteomes" id="UP001064782">
    <property type="component" value="Unassembled WGS sequence"/>
</dbReference>
<dbReference type="Proteomes" id="UP001165663">
    <property type="component" value="Unassembled WGS sequence"/>
</dbReference>
<evidence type="ECO:0000313" key="3">
    <source>
        <dbReference type="Proteomes" id="UP001064782"/>
    </source>
</evidence>
<comment type="caution">
    <text evidence="2">The sequence shown here is derived from an EMBL/GenBank/DDBJ whole genome shotgun (WGS) entry which is preliminary data.</text>
</comment>
<dbReference type="RefSeq" id="WP_236976218.1">
    <property type="nucleotide sequence ID" value="NZ_BRXE01000083.1"/>
</dbReference>
<evidence type="ECO:0000313" key="2">
    <source>
        <dbReference type="EMBL" id="GLD29471.1"/>
    </source>
</evidence>
<organism evidence="2 3">
    <name type="scientific">Mycobacterium kiyosense</name>
    <dbReference type="NCBI Taxonomy" id="2871094"/>
    <lineage>
        <taxon>Bacteria</taxon>
        <taxon>Bacillati</taxon>
        <taxon>Actinomycetota</taxon>
        <taxon>Actinomycetes</taxon>
        <taxon>Mycobacteriales</taxon>
        <taxon>Mycobacteriaceae</taxon>
        <taxon>Mycobacterium</taxon>
    </lineage>
</organism>